<organism evidence="1 2">
    <name type="scientific">Mycobacterium botniense</name>
    <dbReference type="NCBI Taxonomy" id="84962"/>
    <lineage>
        <taxon>Bacteria</taxon>
        <taxon>Bacillati</taxon>
        <taxon>Actinomycetota</taxon>
        <taxon>Actinomycetes</taxon>
        <taxon>Mycobacteriales</taxon>
        <taxon>Mycobacteriaceae</taxon>
        <taxon>Mycobacterium</taxon>
    </lineage>
</organism>
<proteinExistence type="predicted"/>
<accession>A0A7I9Y0Z6</accession>
<dbReference type="EMBL" id="BLKW01000004">
    <property type="protein sequence ID" value="GFG75742.1"/>
    <property type="molecule type" value="Genomic_DNA"/>
</dbReference>
<sequence length="67" mass="7333">MDALDAAVARLREVDFGSYEPVVRLQALERLETARRRQMVMAHDVIAGLADEDPSDTGGPTHKVVAD</sequence>
<protein>
    <submittedName>
        <fullName evidence="1">Uncharacterized protein</fullName>
    </submittedName>
</protein>
<dbReference type="AlphaFoldDB" id="A0A7I9Y0Z6"/>
<reference evidence="1 2" key="1">
    <citation type="journal article" date="2019" name="Emerg. Microbes Infect.">
        <title>Comprehensive subspecies identification of 175 nontuberculous mycobacteria species based on 7547 genomic profiles.</title>
        <authorList>
            <person name="Matsumoto Y."/>
            <person name="Kinjo T."/>
            <person name="Motooka D."/>
            <person name="Nabeya D."/>
            <person name="Jung N."/>
            <person name="Uechi K."/>
            <person name="Horii T."/>
            <person name="Iida T."/>
            <person name="Fujita J."/>
            <person name="Nakamura S."/>
        </authorList>
    </citation>
    <scope>NUCLEOTIDE SEQUENCE [LARGE SCALE GENOMIC DNA]</scope>
    <source>
        <strain evidence="1 2">JCM 17322</strain>
    </source>
</reference>
<evidence type="ECO:0000313" key="2">
    <source>
        <dbReference type="Proteomes" id="UP000465361"/>
    </source>
</evidence>
<gene>
    <name evidence="1" type="ORF">MBOT_31070</name>
</gene>
<comment type="caution">
    <text evidence="1">The sequence shown here is derived from an EMBL/GenBank/DDBJ whole genome shotgun (WGS) entry which is preliminary data.</text>
</comment>
<keyword evidence="2" id="KW-1185">Reference proteome</keyword>
<name>A0A7I9Y0Z6_9MYCO</name>
<dbReference type="Proteomes" id="UP000465361">
    <property type="component" value="Unassembled WGS sequence"/>
</dbReference>
<evidence type="ECO:0000313" key="1">
    <source>
        <dbReference type="EMBL" id="GFG75742.1"/>
    </source>
</evidence>